<dbReference type="InterPro" id="IPR004364">
    <property type="entry name" value="Aa-tRNA-synt_II"/>
</dbReference>
<accession>A0A5C6B6Y4</accession>
<dbReference type="Gene3D" id="3.30.930.10">
    <property type="entry name" value="Bira Bifunctional Protein, Domain 2"/>
    <property type="match status" value="1"/>
</dbReference>
<dbReference type="InterPro" id="IPR004365">
    <property type="entry name" value="NA-bd_OB_tRNA"/>
</dbReference>
<evidence type="ECO:0000313" key="10">
    <source>
        <dbReference type="Proteomes" id="UP000320176"/>
    </source>
</evidence>
<name>A0A5C6B6Y4_9BACT</name>
<evidence type="ECO:0000256" key="7">
    <source>
        <dbReference type="HAMAP-Rule" id="MF_00534"/>
    </source>
</evidence>
<comment type="subcellular location">
    <subcellularLocation>
        <location evidence="7">Cytoplasm</location>
    </subcellularLocation>
</comment>
<feature type="domain" description="Aminoacyl-transfer RNA synthetases class-II family profile" evidence="8">
    <location>
        <begin position="141"/>
        <end position="458"/>
    </location>
</feature>
<evidence type="ECO:0000256" key="2">
    <source>
        <dbReference type="ARBA" id="ARBA00022598"/>
    </source>
</evidence>
<sequence>MAKWIRVNDARKESSLSEAAGESVEIRGWVRTRRDSKGGFSFIEVNDGSSMGNLQVVAPAELENYADEIQKLTAGCSLVAVGKLEASPAKGQATEMHATEIRVLGWADPETYPLQKKRHSFEKLREWAHLRTRTNTLGAVMRVRDQISQSIHRFFHENGFYYINTPIITASDCEGAGEMFRVTTLDLERLAKSGGPVNYSHDFFGKPTFLTVSGQLEGETYATSLGRVYTFGPTFRAENSNTSRHLAEFWMVEPEAAFFDLADNMSLAEAFLKRVFSDCLEHCDEDMQFFDSMIEKGKLDQIRGVIEKPFAHMTYTEAIEVLTSCGEKFEYPIQWGTDLQAEHERYLTEKHVGGPLILTDYPSTIKPFYMRVSDDGKTVAAMDVLVPGVGEIIGGSQREERLDVLEGRMAEHELNPDDYWWYVDLRRYGSVPHAGFGLGLERAVQYVTGMANIRDVIPFPRTPGNAEF</sequence>
<keyword evidence="10" id="KW-1185">Reference proteome</keyword>
<dbReference type="Pfam" id="PF00152">
    <property type="entry name" value="tRNA-synt_2"/>
    <property type="match status" value="1"/>
</dbReference>
<dbReference type="EMBL" id="SJPN01000001">
    <property type="protein sequence ID" value="TWU07728.1"/>
    <property type="molecule type" value="Genomic_DNA"/>
</dbReference>
<dbReference type="AlphaFoldDB" id="A0A5C6B6Y4"/>
<dbReference type="Gene3D" id="2.40.50.140">
    <property type="entry name" value="Nucleic acid-binding proteins"/>
    <property type="match status" value="1"/>
</dbReference>
<organism evidence="9 10">
    <name type="scientific">Stieleria varia</name>
    <dbReference type="NCBI Taxonomy" id="2528005"/>
    <lineage>
        <taxon>Bacteria</taxon>
        <taxon>Pseudomonadati</taxon>
        <taxon>Planctomycetota</taxon>
        <taxon>Planctomycetia</taxon>
        <taxon>Pirellulales</taxon>
        <taxon>Pirellulaceae</taxon>
        <taxon>Stieleria</taxon>
    </lineage>
</organism>
<proteinExistence type="inferred from homology"/>
<comment type="catalytic activity">
    <reaction evidence="7">
        <text>tRNA(Asn) + L-asparagine + ATP = L-asparaginyl-tRNA(Asn) + AMP + diphosphate + H(+)</text>
        <dbReference type="Rhea" id="RHEA:11180"/>
        <dbReference type="Rhea" id="RHEA-COMP:9659"/>
        <dbReference type="Rhea" id="RHEA-COMP:9674"/>
        <dbReference type="ChEBI" id="CHEBI:15378"/>
        <dbReference type="ChEBI" id="CHEBI:30616"/>
        <dbReference type="ChEBI" id="CHEBI:33019"/>
        <dbReference type="ChEBI" id="CHEBI:58048"/>
        <dbReference type="ChEBI" id="CHEBI:78442"/>
        <dbReference type="ChEBI" id="CHEBI:78515"/>
        <dbReference type="ChEBI" id="CHEBI:456215"/>
        <dbReference type="EC" id="6.1.1.22"/>
    </reaction>
</comment>
<comment type="similarity">
    <text evidence="1 7">Belongs to the class-II aminoacyl-tRNA synthetase family.</text>
</comment>
<evidence type="ECO:0000313" key="9">
    <source>
        <dbReference type="EMBL" id="TWU07728.1"/>
    </source>
</evidence>
<dbReference type="InterPro" id="IPR012340">
    <property type="entry name" value="NA-bd_OB-fold"/>
</dbReference>
<evidence type="ECO:0000259" key="8">
    <source>
        <dbReference type="PROSITE" id="PS50862"/>
    </source>
</evidence>
<dbReference type="GO" id="GO:0004816">
    <property type="term" value="F:asparagine-tRNA ligase activity"/>
    <property type="evidence" value="ECO:0007669"/>
    <property type="project" value="UniProtKB-UniRule"/>
</dbReference>
<reference evidence="9 10" key="1">
    <citation type="submission" date="2019-02" db="EMBL/GenBank/DDBJ databases">
        <title>Deep-cultivation of Planctomycetes and their phenomic and genomic characterization uncovers novel biology.</title>
        <authorList>
            <person name="Wiegand S."/>
            <person name="Jogler M."/>
            <person name="Boedeker C."/>
            <person name="Pinto D."/>
            <person name="Vollmers J."/>
            <person name="Rivas-Marin E."/>
            <person name="Kohn T."/>
            <person name="Peeters S.H."/>
            <person name="Heuer A."/>
            <person name="Rast P."/>
            <person name="Oberbeckmann S."/>
            <person name="Bunk B."/>
            <person name="Jeske O."/>
            <person name="Meyerdierks A."/>
            <person name="Storesund J.E."/>
            <person name="Kallscheuer N."/>
            <person name="Luecker S."/>
            <person name="Lage O.M."/>
            <person name="Pohl T."/>
            <person name="Merkel B.J."/>
            <person name="Hornburger P."/>
            <person name="Mueller R.-W."/>
            <person name="Bruemmer F."/>
            <person name="Labrenz M."/>
            <person name="Spormann A.M."/>
            <person name="Op Den Camp H."/>
            <person name="Overmann J."/>
            <person name="Amann R."/>
            <person name="Jetten M.S.M."/>
            <person name="Mascher T."/>
            <person name="Medema M.H."/>
            <person name="Devos D.P."/>
            <person name="Kaster A.-K."/>
            <person name="Ovreas L."/>
            <person name="Rohde M."/>
            <person name="Galperin M.Y."/>
            <person name="Jogler C."/>
        </authorList>
    </citation>
    <scope>NUCLEOTIDE SEQUENCE [LARGE SCALE GENOMIC DNA]</scope>
    <source>
        <strain evidence="9 10">Pla52n</strain>
    </source>
</reference>
<evidence type="ECO:0000256" key="5">
    <source>
        <dbReference type="ARBA" id="ARBA00022917"/>
    </source>
</evidence>
<dbReference type="HAMAP" id="MF_00534">
    <property type="entry name" value="Asn_tRNA_synth"/>
    <property type="match status" value="1"/>
</dbReference>
<keyword evidence="7" id="KW-0963">Cytoplasm</keyword>
<comment type="subunit">
    <text evidence="7">Homodimer.</text>
</comment>
<dbReference type="EC" id="6.1.1.22" evidence="7"/>
<keyword evidence="4 7" id="KW-0067">ATP-binding</keyword>
<dbReference type="GO" id="GO:0005737">
    <property type="term" value="C:cytoplasm"/>
    <property type="evidence" value="ECO:0007669"/>
    <property type="project" value="UniProtKB-SubCell"/>
</dbReference>
<evidence type="ECO:0000256" key="1">
    <source>
        <dbReference type="ARBA" id="ARBA00008226"/>
    </source>
</evidence>
<dbReference type="Proteomes" id="UP000320176">
    <property type="component" value="Unassembled WGS sequence"/>
</dbReference>
<dbReference type="InterPro" id="IPR002312">
    <property type="entry name" value="Asp/Asn-tRNA-synth_IIb"/>
</dbReference>
<evidence type="ECO:0000256" key="6">
    <source>
        <dbReference type="ARBA" id="ARBA00023146"/>
    </source>
</evidence>
<dbReference type="RefSeq" id="WP_146517910.1">
    <property type="nucleotide sequence ID" value="NZ_CP151726.1"/>
</dbReference>
<keyword evidence="6 7" id="KW-0030">Aminoacyl-tRNA synthetase</keyword>
<keyword evidence="2 7" id="KW-0436">Ligase</keyword>
<evidence type="ECO:0000256" key="4">
    <source>
        <dbReference type="ARBA" id="ARBA00022840"/>
    </source>
</evidence>
<keyword evidence="3 7" id="KW-0547">Nucleotide-binding</keyword>
<dbReference type="PANTHER" id="PTHR22594:SF34">
    <property type="entry name" value="ASPARAGINE--TRNA LIGASE, MITOCHONDRIAL-RELATED"/>
    <property type="match status" value="1"/>
</dbReference>
<dbReference type="InterPro" id="IPR045864">
    <property type="entry name" value="aa-tRNA-synth_II/BPL/LPL"/>
</dbReference>
<dbReference type="OrthoDB" id="9762036at2"/>
<protein>
    <recommendedName>
        <fullName evidence="7">Asparagine--tRNA ligase</fullName>
        <ecNumber evidence="7">6.1.1.22</ecNumber>
    </recommendedName>
    <alternativeName>
        <fullName evidence="7">Asparaginyl-tRNA synthetase</fullName>
        <shortName evidence="7">AsnRS</shortName>
    </alternativeName>
</protein>
<dbReference type="NCBIfam" id="NF003037">
    <property type="entry name" value="PRK03932.1"/>
    <property type="match status" value="1"/>
</dbReference>
<dbReference type="CDD" id="cd04318">
    <property type="entry name" value="EcAsnRS_like_N"/>
    <property type="match status" value="1"/>
</dbReference>
<keyword evidence="5 7" id="KW-0648">Protein biosynthesis</keyword>
<dbReference type="PRINTS" id="PR01042">
    <property type="entry name" value="TRNASYNTHASP"/>
</dbReference>
<dbReference type="SUPFAM" id="SSF50249">
    <property type="entry name" value="Nucleic acid-binding proteins"/>
    <property type="match status" value="1"/>
</dbReference>
<dbReference type="PROSITE" id="PS50862">
    <property type="entry name" value="AA_TRNA_LIGASE_II"/>
    <property type="match status" value="1"/>
</dbReference>
<dbReference type="GO" id="GO:0006421">
    <property type="term" value="P:asparaginyl-tRNA aminoacylation"/>
    <property type="evidence" value="ECO:0007669"/>
    <property type="project" value="UniProtKB-UniRule"/>
</dbReference>
<dbReference type="GO" id="GO:0003676">
    <property type="term" value="F:nucleic acid binding"/>
    <property type="evidence" value="ECO:0007669"/>
    <property type="project" value="InterPro"/>
</dbReference>
<gene>
    <name evidence="7 9" type="primary">asnS</name>
    <name evidence="9" type="ORF">Pla52n_03010</name>
</gene>
<dbReference type="GO" id="GO:0005524">
    <property type="term" value="F:ATP binding"/>
    <property type="evidence" value="ECO:0007669"/>
    <property type="project" value="UniProtKB-UniRule"/>
</dbReference>
<dbReference type="NCBIfam" id="TIGR00457">
    <property type="entry name" value="asnS"/>
    <property type="match status" value="1"/>
</dbReference>
<dbReference type="InterPro" id="IPR004522">
    <property type="entry name" value="Asn-tRNA-ligase"/>
</dbReference>
<dbReference type="Pfam" id="PF01336">
    <property type="entry name" value="tRNA_anti-codon"/>
    <property type="match status" value="1"/>
</dbReference>
<dbReference type="PANTHER" id="PTHR22594">
    <property type="entry name" value="ASPARTYL/LYSYL-TRNA SYNTHETASE"/>
    <property type="match status" value="1"/>
</dbReference>
<dbReference type="FunFam" id="3.30.930.10:FF:000016">
    <property type="entry name" value="Asparagine--tRNA ligase"/>
    <property type="match status" value="1"/>
</dbReference>
<evidence type="ECO:0000256" key="3">
    <source>
        <dbReference type="ARBA" id="ARBA00022741"/>
    </source>
</evidence>
<dbReference type="InterPro" id="IPR006195">
    <property type="entry name" value="aa-tRNA-synth_II"/>
</dbReference>
<dbReference type="SUPFAM" id="SSF55681">
    <property type="entry name" value="Class II aaRS and biotin synthetases"/>
    <property type="match status" value="1"/>
</dbReference>
<comment type="caution">
    <text evidence="9">The sequence shown here is derived from an EMBL/GenBank/DDBJ whole genome shotgun (WGS) entry which is preliminary data.</text>
</comment>
<dbReference type="CDD" id="cd00776">
    <property type="entry name" value="AsxRS_core"/>
    <property type="match status" value="1"/>
</dbReference>